<dbReference type="PROSITE" id="PS51257">
    <property type="entry name" value="PROKAR_LIPOPROTEIN"/>
    <property type="match status" value="1"/>
</dbReference>
<keyword evidence="2" id="KW-0732">Signal</keyword>
<dbReference type="AlphaFoldDB" id="A0A9X4E2B1"/>
<dbReference type="Proteomes" id="UP001149607">
    <property type="component" value="Chromosome"/>
</dbReference>
<evidence type="ECO:0000313" key="3">
    <source>
        <dbReference type="EMBL" id="MDD9328282.1"/>
    </source>
</evidence>
<gene>
    <name evidence="3" type="ORF">ORY91_001702</name>
    <name evidence="4" type="ORF">V9W64_10325</name>
</gene>
<protein>
    <submittedName>
        <fullName evidence="3">Uncharacterized protein</fullName>
    </submittedName>
</protein>
<dbReference type="RefSeq" id="WP_274585382.1">
    <property type="nucleotide sequence ID" value="NZ_CP145811.1"/>
</dbReference>
<sequence>MTKQQTTGRLMVLLSATLSACSPSVPTAANGTLSASETEAESEATPYRDSSGFLPPPKAAEPDHTGNVAR</sequence>
<evidence type="ECO:0000313" key="4">
    <source>
        <dbReference type="EMBL" id="WWY03058.1"/>
    </source>
</evidence>
<evidence type="ECO:0000256" key="1">
    <source>
        <dbReference type="SAM" id="MobiDB-lite"/>
    </source>
</evidence>
<feature type="chain" id="PRO_5042786775" evidence="2">
    <location>
        <begin position="29"/>
        <end position="70"/>
    </location>
</feature>
<keyword evidence="5" id="KW-1185">Reference proteome</keyword>
<evidence type="ECO:0000313" key="5">
    <source>
        <dbReference type="Proteomes" id="UP001149607"/>
    </source>
</evidence>
<name>A0A9X4E2B1_9NEIS</name>
<dbReference type="EMBL" id="CP146598">
    <property type="protein sequence ID" value="WWY03058.1"/>
    <property type="molecule type" value="Genomic_DNA"/>
</dbReference>
<feature type="region of interest" description="Disordered" evidence="1">
    <location>
        <begin position="22"/>
        <end position="70"/>
    </location>
</feature>
<reference evidence="4" key="2">
    <citation type="submission" date="2024-02" db="EMBL/GenBank/DDBJ databases">
        <title>Neisseria leonii sp. nov.</title>
        <authorList>
            <person name="Boutroux M."/>
            <person name="Favre-Rochex S."/>
            <person name="Gorgette O."/>
            <person name="Touak G."/>
            <person name="Muhle E."/>
            <person name="Chesneau O."/>
            <person name="Clermont D."/>
            <person name="Rahi P."/>
        </authorList>
    </citation>
    <scope>NUCLEOTIDE SEQUENCE</scope>
    <source>
        <strain evidence="4">51.81</strain>
    </source>
</reference>
<reference evidence="3" key="1">
    <citation type="submission" date="2022-10" db="EMBL/GenBank/DDBJ databases">
        <authorList>
            <person name="Boutroux M."/>
        </authorList>
    </citation>
    <scope>NUCLEOTIDE SEQUENCE</scope>
    <source>
        <strain evidence="3">51.81</strain>
    </source>
</reference>
<accession>A0A9X4E2B1</accession>
<organism evidence="3">
    <name type="scientific">Neisseria leonii</name>
    <dbReference type="NCBI Taxonomy" id="2995413"/>
    <lineage>
        <taxon>Bacteria</taxon>
        <taxon>Pseudomonadati</taxon>
        <taxon>Pseudomonadota</taxon>
        <taxon>Betaproteobacteria</taxon>
        <taxon>Neisseriales</taxon>
        <taxon>Neisseriaceae</taxon>
        <taxon>Neisseria</taxon>
    </lineage>
</organism>
<feature type="compositionally biased region" description="Polar residues" evidence="1">
    <location>
        <begin position="22"/>
        <end position="31"/>
    </location>
</feature>
<proteinExistence type="predicted"/>
<dbReference type="EMBL" id="JAPQFL010000005">
    <property type="protein sequence ID" value="MDD9328282.1"/>
    <property type="molecule type" value="Genomic_DNA"/>
</dbReference>
<evidence type="ECO:0000256" key="2">
    <source>
        <dbReference type="SAM" id="SignalP"/>
    </source>
</evidence>
<feature type="signal peptide" evidence="2">
    <location>
        <begin position="1"/>
        <end position="28"/>
    </location>
</feature>